<accession>A0A0U3HTB6</accession>
<evidence type="ECO:0000256" key="1">
    <source>
        <dbReference type="SAM" id="MobiDB-lite"/>
    </source>
</evidence>
<dbReference type="Proteomes" id="UP000069015">
    <property type="component" value="Chromosome 1"/>
</dbReference>
<dbReference type="KEGG" id="prr:AT705_15320"/>
<dbReference type="AlphaFoldDB" id="A0A0U3HTB6"/>
<proteinExistence type="predicted"/>
<sequence>MNNNQIGQLSALAICLSALTGCGGGSDNNLNQAVAANASEDSGQVKASGTGNTDGAQQGQGSGSGNETESDNNNSVDDEQTKYSQRGRVIDGYVSGATVWLDLNNNGQHDSNEPSAQSLDKGSYILELTESQRQCSVYVPTYVDVPVGAIDEDLGEVTEAYQLVLPPSLTAIDDDRMAAHVTPLTTVLWQSLSEFDTFKGKSCAELQQNSGTLSELLSILRQTTNEVVAHYNISEQQLFSDYIANQDEQVKQLAERIVFGLKASLKKRLALAEQYPEALEIRVVHYQKNTESELRWYRDIAVFGKGDRTFFSETAQMDDALENVVFVEYLRNTLNQPWGSLGQYSEEVDLVKENASDIGRCVYREGIAVTLDGITYTLSNTLERTPESESQSCDWLQDFSARDARLLSITYGSKLVKKYTHLERRDGMLGALSEWHSLADKHTVLDPAELANYFDQSGYELEQMLNLPAFSWYKRSTDDSGDNRVEVERFADHEWRKTTYNSDGTYTRLCSEDGASWQSCPAN</sequence>
<protein>
    <submittedName>
        <fullName evidence="2">Uncharacterized protein</fullName>
    </submittedName>
</protein>
<feature type="region of interest" description="Disordered" evidence="1">
    <location>
        <begin position="41"/>
        <end position="87"/>
    </location>
</feature>
<evidence type="ECO:0000313" key="3">
    <source>
        <dbReference type="Proteomes" id="UP000069015"/>
    </source>
</evidence>
<gene>
    <name evidence="2" type="ORF">AT705_15320</name>
</gene>
<dbReference type="SUPFAM" id="SSF117074">
    <property type="entry name" value="Hypothetical protein PA1324"/>
    <property type="match status" value="1"/>
</dbReference>
<organism evidence="2 3">
    <name type="scientific">Pseudoalteromonas rubra</name>
    <dbReference type="NCBI Taxonomy" id="43658"/>
    <lineage>
        <taxon>Bacteria</taxon>
        <taxon>Pseudomonadati</taxon>
        <taxon>Pseudomonadota</taxon>
        <taxon>Gammaproteobacteria</taxon>
        <taxon>Alteromonadales</taxon>
        <taxon>Pseudoalteromonadaceae</taxon>
        <taxon>Pseudoalteromonas</taxon>
    </lineage>
</organism>
<evidence type="ECO:0000313" key="2">
    <source>
        <dbReference type="EMBL" id="ALU44200.1"/>
    </source>
</evidence>
<dbReference type="RefSeq" id="WP_058797237.1">
    <property type="nucleotide sequence ID" value="NZ_CP013611.1"/>
</dbReference>
<reference evidence="2 3" key="1">
    <citation type="submission" date="2015-12" db="EMBL/GenBank/DDBJ databases">
        <title>Complete genome sequence of Pseudoalteromonas rubra SCSIO 6842, harboring a conjugative plasmid.</title>
        <authorList>
            <person name="Li B."/>
            <person name="Wang X."/>
        </authorList>
    </citation>
    <scope>NUCLEOTIDE SEQUENCE [LARGE SCALE GENOMIC DNA]</scope>
    <source>
        <strain evidence="2 3">SCSIO 6842</strain>
    </source>
</reference>
<dbReference type="EMBL" id="CP013611">
    <property type="protein sequence ID" value="ALU44200.1"/>
    <property type="molecule type" value="Genomic_DNA"/>
</dbReference>
<feature type="compositionally biased region" description="Polar residues" evidence="1">
    <location>
        <begin position="41"/>
        <end position="54"/>
    </location>
</feature>
<name>A0A0U3HTB6_9GAMM</name>